<dbReference type="AlphaFoldDB" id="A0A366F259"/>
<protein>
    <submittedName>
        <fullName evidence="3">Adenylate/guanylate cyclase family protein</fullName>
    </submittedName>
</protein>
<feature type="domain" description="Guanylate cyclase" evidence="2">
    <location>
        <begin position="9"/>
        <end position="123"/>
    </location>
</feature>
<gene>
    <name evidence="3" type="ORF">DFR50_12681</name>
</gene>
<dbReference type="Proteomes" id="UP000253529">
    <property type="component" value="Unassembled WGS sequence"/>
</dbReference>
<evidence type="ECO:0000313" key="3">
    <source>
        <dbReference type="EMBL" id="RBP08236.1"/>
    </source>
</evidence>
<dbReference type="GO" id="GO:0006171">
    <property type="term" value="P:cAMP biosynthetic process"/>
    <property type="evidence" value="ECO:0007669"/>
    <property type="project" value="TreeGrafter"/>
</dbReference>
<evidence type="ECO:0000256" key="1">
    <source>
        <dbReference type="SAM" id="MobiDB-lite"/>
    </source>
</evidence>
<evidence type="ECO:0000313" key="4">
    <source>
        <dbReference type="Proteomes" id="UP000253529"/>
    </source>
</evidence>
<dbReference type="InterPro" id="IPR001054">
    <property type="entry name" value="A/G_cyclase"/>
</dbReference>
<comment type="caution">
    <text evidence="3">The sequence shown here is derived from an EMBL/GenBank/DDBJ whole genome shotgun (WGS) entry which is preliminary data.</text>
</comment>
<organism evidence="3 4">
    <name type="scientific">Roseiarcus fermentans</name>
    <dbReference type="NCBI Taxonomy" id="1473586"/>
    <lineage>
        <taxon>Bacteria</taxon>
        <taxon>Pseudomonadati</taxon>
        <taxon>Pseudomonadota</taxon>
        <taxon>Alphaproteobacteria</taxon>
        <taxon>Hyphomicrobiales</taxon>
        <taxon>Roseiarcaceae</taxon>
        <taxon>Roseiarcus</taxon>
    </lineage>
</organism>
<dbReference type="InterPro" id="IPR050697">
    <property type="entry name" value="Adenylyl/Guanylyl_Cyclase_3/4"/>
</dbReference>
<dbReference type="EMBL" id="QNRK01000026">
    <property type="protein sequence ID" value="RBP08236.1"/>
    <property type="molecule type" value="Genomic_DNA"/>
</dbReference>
<sequence>MPVSRRLAAILADDVVGYSRMMGADETGTAAAVRESRDAAAAILSAHGGRIFKTMGDGFLVEFGSVVAAVAAALAVQAETARRCERRPESLRLRYRMGLHLGDVLVEGDDLVGDGVNIAARLEGIAPPGACASRPQRTRTCSDASTSNCATSATKR</sequence>
<keyword evidence="4" id="KW-1185">Reference proteome</keyword>
<name>A0A366F259_9HYPH</name>
<dbReference type="CDD" id="cd07302">
    <property type="entry name" value="CHD"/>
    <property type="match status" value="1"/>
</dbReference>
<dbReference type="SUPFAM" id="SSF55073">
    <property type="entry name" value="Nucleotide cyclase"/>
    <property type="match status" value="1"/>
</dbReference>
<dbReference type="PANTHER" id="PTHR43081:SF19">
    <property type="entry name" value="PH-SENSITIVE ADENYLATE CYCLASE RV1264"/>
    <property type="match status" value="1"/>
</dbReference>
<dbReference type="PANTHER" id="PTHR43081">
    <property type="entry name" value="ADENYLATE CYCLASE, TERMINAL-DIFFERENTIATION SPECIFIC-RELATED"/>
    <property type="match status" value="1"/>
</dbReference>
<accession>A0A366F259</accession>
<dbReference type="GO" id="GO:0004016">
    <property type="term" value="F:adenylate cyclase activity"/>
    <property type="evidence" value="ECO:0007669"/>
    <property type="project" value="UniProtKB-ARBA"/>
</dbReference>
<feature type="compositionally biased region" description="Polar residues" evidence="1">
    <location>
        <begin position="138"/>
        <end position="156"/>
    </location>
</feature>
<reference evidence="3 4" key="1">
    <citation type="submission" date="2018-06" db="EMBL/GenBank/DDBJ databases">
        <title>Genomic Encyclopedia of Type Strains, Phase IV (KMG-IV): sequencing the most valuable type-strain genomes for metagenomic binning, comparative biology and taxonomic classification.</title>
        <authorList>
            <person name="Goeker M."/>
        </authorList>
    </citation>
    <scope>NUCLEOTIDE SEQUENCE [LARGE SCALE GENOMIC DNA]</scope>
    <source>
        <strain evidence="3 4">DSM 24875</strain>
    </source>
</reference>
<dbReference type="GO" id="GO:0035556">
    <property type="term" value="P:intracellular signal transduction"/>
    <property type="evidence" value="ECO:0007669"/>
    <property type="project" value="InterPro"/>
</dbReference>
<dbReference type="Gene3D" id="3.30.70.1230">
    <property type="entry name" value="Nucleotide cyclase"/>
    <property type="match status" value="1"/>
</dbReference>
<evidence type="ECO:0000259" key="2">
    <source>
        <dbReference type="PROSITE" id="PS50125"/>
    </source>
</evidence>
<dbReference type="PROSITE" id="PS50125">
    <property type="entry name" value="GUANYLATE_CYCLASE_2"/>
    <property type="match status" value="1"/>
</dbReference>
<dbReference type="RefSeq" id="WP_170153317.1">
    <property type="nucleotide sequence ID" value="NZ_QNRK01000026.1"/>
</dbReference>
<feature type="region of interest" description="Disordered" evidence="1">
    <location>
        <begin position="131"/>
        <end position="156"/>
    </location>
</feature>
<dbReference type="InterPro" id="IPR029787">
    <property type="entry name" value="Nucleotide_cyclase"/>
</dbReference>
<proteinExistence type="predicted"/>